<dbReference type="SUPFAM" id="SSF103647">
    <property type="entry name" value="TSP type-3 repeat"/>
    <property type="match status" value="1"/>
</dbReference>
<keyword evidence="9" id="KW-1185">Reference proteome</keyword>
<dbReference type="Pfam" id="PF18884">
    <property type="entry name" value="TSP3_bac"/>
    <property type="match status" value="1"/>
</dbReference>
<organism evidence="8 9">
    <name type="scientific">Luteitalea pratensis</name>
    <dbReference type="NCBI Taxonomy" id="1855912"/>
    <lineage>
        <taxon>Bacteria</taxon>
        <taxon>Pseudomonadati</taxon>
        <taxon>Acidobacteriota</taxon>
        <taxon>Vicinamibacteria</taxon>
        <taxon>Vicinamibacterales</taxon>
        <taxon>Vicinamibacteraceae</taxon>
        <taxon>Luteitalea</taxon>
    </lineage>
</organism>
<dbReference type="InterPro" id="IPR006026">
    <property type="entry name" value="Peptidase_Metallo"/>
</dbReference>
<proteinExistence type="predicted"/>
<evidence type="ECO:0000256" key="3">
    <source>
        <dbReference type="ARBA" id="ARBA00022729"/>
    </source>
</evidence>
<dbReference type="PROSITE" id="PS51257">
    <property type="entry name" value="PROKAR_LIPOPROTEIN"/>
    <property type="match status" value="1"/>
</dbReference>
<evidence type="ECO:0000313" key="9">
    <source>
        <dbReference type="Proteomes" id="UP000076079"/>
    </source>
</evidence>
<evidence type="ECO:0000259" key="7">
    <source>
        <dbReference type="SMART" id="SM00235"/>
    </source>
</evidence>
<sequence length="1015" mass="105556" precursor="true">MPPLARTPRPASLLSLALTTATLLGLACPPVAAATLKVRSDTQEIAAADRIVRGRVESVRTERRAGTGVIETVARVRVIDDYAGGADPVMEIRELGGTVGDTTLHVVGAAQFLVGDDILALVERTAGGWRPSSMSRSVYGVRGTVADVELVQQEGGEPVVGAAGPRRRSLAGFAATIRSVRRRGPVRLSAPGDIPAAANLENATPVVASYKLLGNMRWHEADSGVTVPWYRNTLTASPLDSGNSDAEILQAMSAWTNPAGATISLAYAGTRTVASSSLLGCGTPPIAGGGLISYEDPDDDITTSGVIAVGGACSSGVTRIVNGITFSKITYGFVVFATKAEMPQLGQSLFLARVIEHEVGHAIGLGHTPTDGSVTNASSNIMYPSCCQAITPVPPALGPDDLEGLQAIYPTDAGGGTCTFDVTPTTQSTTSGGGSLPPLTVNTGSACTWSISGNPSWLSVNGPTTRTGAGTVSFVAAANVSVARTAGLIVAGKTVTVQQDAAPVTAPVDTDNDGLPDTWEIQAGLNPNAASGNDGGSGDPDGDGLSNLQEYQRRLHPVGRLQRYLAEGVQNDFFSTRIALVNPSATTPAQVQLRLASPPDSSGVVVTREHWVTIAPSRRVTVDAGTIAGVAGSFATTIEANTLVVADRTVTWDGSGYGSHAESATEAPRSTWYFAEGATMGGFNTFYLLLNPGTNAADVTVTYLRAGRPPRTKDYTVPPGARLTVWVDMERWDDGDSLAAAEVSARIDATAPIIAERAMYLDRNGQVFTAGHDSVALPAPAERWLLAEGATGPFFDLFILLANPSSQAADVRLRFLLGDGTVVEHRETVPALSRGTVWVDALGRDAQLIAANPDYARLADTAVSTDVVVDNGVGILVERSMWWPGDSSTWAEAHNSGGVTAAATRWALAEGEVGGARNTRTYVLVSNPTASAATINVTMLSETQAPETQTYTVGPNSRFNLAIGDPGYFPSAVGRRFGLLVESTAVPIVVERAMYSDAGGVRWAAGTNAVATRLP</sequence>
<name>A0A143PMT0_LUTPR</name>
<dbReference type="InterPro" id="IPR013783">
    <property type="entry name" value="Ig-like_fold"/>
</dbReference>
<evidence type="ECO:0000256" key="1">
    <source>
        <dbReference type="ARBA" id="ARBA00004613"/>
    </source>
</evidence>
<dbReference type="STRING" id="1855912.LuPra_03154"/>
<dbReference type="KEGG" id="abac:LuPra_03154"/>
<dbReference type="OrthoDB" id="135775at2"/>
<dbReference type="InterPro" id="IPR059100">
    <property type="entry name" value="TSP3_bac"/>
</dbReference>
<dbReference type="EMBL" id="CP015136">
    <property type="protein sequence ID" value="AMY09927.1"/>
    <property type="molecule type" value="Genomic_DNA"/>
</dbReference>
<dbReference type="RefSeq" id="WP_110171626.1">
    <property type="nucleotide sequence ID" value="NZ_CP015136.1"/>
</dbReference>
<keyword evidence="2" id="KW-0964">Secreted</keyword>
<dbReference type="SUPFAM" id="SSF55486">
    <property type="entry name" value="Metalloproteases ('zincins'), catalytic domain"/>
    <property type="match status" value="1"/>
</dbReference>
<feature type="chain" id="PRO_5007511670" description="Peptidase metallopeptidase domain-containing protein" evidence="6">
    <location>
        <begin position="34"/>
        <end position="1015"/>
    </location>
</feature>
<dbReference type="CDD" id="cd14948">
    <property type="entry name" value="BACON"/>
    <property type="match status" value="1"/>
</dbReference>
<evidence type="ECO:0000256" key="5">
    <source>
        <dbReference type="SAM" id="MobiDB-lite"/>
    </source>
</evidence>
<accession>A0A143PMT0</accession>
<dbReference type="GO" id="GO:0006508">
    <property type="term" value="P:proteolysis"/>
    <property type="evidence" value="ECO:0007669"/>
    <property type="project" value="InterPro"/>
</dbReference>
<evidence type="ECO:0000256" key="4">
    <source>
        <dbReference type="ARBA" id="ARBA00022837"/>
    </source>
</evidence>
<reference evidence="9" key="2">
    <citation type="submission" date="2016-04" db="EMBL/GenBank/DDBJ databases">
        <title>First Complete Genome Sequence of a Subdivision 6 Acidobacterium.</title>
        <authorList>
            <person name="Huang S."/>
            <person name="Vieira S."/>
            <person name="Bunk B."/>
            <person name="Riedel T."/>
            <person name="Sproeer C."/>
            <person name="Overmann J."/>
        </authorList>
    </citation>
    <scope>NUCLEOTIDE SEQUENCE [LARGE SCALE GENOMIC DNA]</scope>
    <source>
        <strain evidence="9">DSM 100886 HEG_-6_39</strain>
    </source>
</reference>
<protein>
    <recommendedName>
        <fullName evidence="7">Peptidase metallopeptidase domain-containing protein</fullName>
    </recommendedName>
</protein>
<feature type="region of interest" description="Disordered" evidence="5">
    <location>
        <begin position="517"/>
        <end position="547"/>
    </location>
</feature>
<feature type="domain" description="Peptidase metallopeptidase" evidence="7">
    <location>
        <begin position="214"/>
        <end position="411"/>
    </location>
</feature>
<dbReference type="InterPro" id="IPR036698">
    <property type="entry name" value="TM1070-like_sf"/>
</dbReference>
<dbReference type="Proteomes" id="UP000076079">
    <property type="component" value="Chromosome"/>
</dbReference>
<comment type="subcellular location">
    <subcellularLocation>
        <location evidence="1">Secreted</location>
    </subcellularLocation>
</comment>
<evidence type="ECO:0000256" key="6">
    <source>
        <dbReference type="SAM" id="SignalP"/>
    </source>
</evidence>
<dbReference type="GO" id="GO:0008270">
    <property type="term" value="F:zinc ion binding"/>
    <property type="evidence" value="ECO:0007669"/>
    <property type="project" value="InterPro"/>
</dbReference>
<reference evidence="8 9" key="1">
    <citation type="journal article" date="2016" name="Genome Announc.">
        <title>First Complete Genome Sequence of a Subdivision 6 Acidobacterium Strain.</title>
        <authorList>
            <person name="Huang S."/>
            <person name="Vieira S."/>
            <person name="Bunk B."/>
            <person name="Riedel T."/>
            <person name="Sproer C."/>
            <person name="Overmann J."/>
        </authorList>
    </citation>
    <scope>NUCLEOTIDE SEQUENCE [LARGE SCALE GENOMIC DNA]</scope>
    <source>
        <strain evidence="9">DSM 100886 HEG_-6_39</strain>
    </source>
</reference>
<dbReference type="PATRIC" id="fig|1813736.3.peg.3356"/>
<dbReference type="Gene3D" id="2.60.290.11">
    <property type="entry name" value="TM1070-like"/>
    <property type="match status" value="3"/>
</dbReference>
<evidence type="ECO:0000256" key="2">
    <source>
        <dbReference type="ARBA" id="ARBA00022525"/>
    </source>
</evidence>
<dbReference type="AlphaFoldDB" id="A0A143PMT0"/>
<dbReference type="InterPro" id="IPR024361">
    <property type="entry name" value="BACON"/>
</dbReference>
<dbReference type="GO" id="GO:0008237">
    <property type="term" value="F:metallopeptidase activity"/>
    <property type="evidence" value="ECO:0007669"/>
    <property type="project" value="InterPro"/>
</dbReference>
<feature type="signal peptide" evidence="6">
    <location>
        <begin position="1"/>
        <end position="33"/>
    </location>
</feature>
<keyword evidence="4" id="KW-0106">Calcium</keyword>
<evidence type="ECO:0000313" key="8">
    <source>
        <dbReference type="EMBL" id="AMY09927.1"/>
    </source>
</evidence>
<dbReference type="InterPro" id="IPR024079">
    <property type="entry name" value="MetalloPept_cat_dom_sf"/>
</dbReference>
<dbReference type="SMART" id="SM00235">
    <property type="entry name" value="ZnMc"/>
    <property type="match status" value="1"/>
</dbReference>
<dbReference type="Gene3D" id="3.40.390.10">
    <property type="entry name" value="Collagenase (Catalytic Domain)"/>
    <property type="match status" value="1"/>
</dbReference>
<dbReference type="InterPro" id="IPR028974">
    <property type="entry name" value="TSP_type-3_rpt"/>
</dbReference>
<gene>
    <name evidence="8" type="ORF">LuPra_03154</name>
</gene>
<dbReference type="Gene3D" id="2.60.40.10">
    <property type="entry name" value="Immunoglobulins"/>
    <property type="match status" value="1"/>
</dbReference>
<dbReference type="GO" id="GO:0005509">
    <property type="term" value="F:calcium ion binding"/>
    <property type="evidence" value="ECO:0007669"/>
    <property type="project" value="InterPro"/>
</dbReference>
<keyword evidence="3 6" id="KW-0732">Signal</keyword>